<evidence type="ECO:0000313" key="2">
    <source>
        <dbReference type="EMBL" id="OAE31628.1"/>
    </source>
</evidence>
<feature type="compositionally biased region" description="Basic and acidic residues" evidence="1">
    <location>
        <begin position="90"/>
        <end position="99"/>
    </location>
</feature>
<proteinExistence type="predicted"/>
<evidence type="ECO:0000256" key="1">
    <source>
        <dbReference type="SAM" id="MobiDB-lite"/>
    </source>
</evidence>
<protein>
    <submittedName>
        <fullName evidence="2">Uncharacterized protein</fullName>
    </submittedName>
</protein>
<feature type="compositionally biased region" description="Basic residues" evidence="1">
    <location>
        <begin position="20"/>
        <end position="44"/>
    </location>
</feature>
<evidence type="ECO:0000313" key="3">
    <source>
        <dbReference type="Proteomes" id="UP000077202"/>
    </source>
</evidence>
<name>A0A176WEF3_MARPO</name>
<comment type="caution">
    <text evidence="2">The sequence shown here is derived from an EMBL/GenBank/DDBJ whole genome shotgun (WGS) entry which is preliminary data.</text>
</comment>
<dbReference type="Proteomes" id="UP000077202">
    <property type="component" value="Unassembled WGS sequence"/>
</dbReference>
<feature type="compositionally biased region" description="Basic and acidic residues" evidence="1">
    <location>
        <begin position="117"/>
        <end position="126"/>
    </location>
</feature>
<feature type="region of interest" description="Disordered" evidence="1">
    <location>
        <begin position="1"/>
        <end position="126"/>
    </location>
</feature>
<reference evidence="2" key="1">
    <citation type="submission" date="2016-03" db="EMBL/GenBank/DDBJ databases">
        <title>Mechanisms controlling the formation of the plant cell surface in tip-growing cells are functionally conserved among land plants.</title>
        <authorList>
            <person name="Honkanen S."/>
            <person name="Jones V.A."/>
            <person name="Morieri G."/>
            <person name="Champion C."/>
            <person name="Hetherington A.J."/>
            <person name="Kelly S."/>
            <person name="Saint-Marcoux D."/>
            <person name="Proust H."/>
            <person name="Prescott H."/>
            <person name="Dolan L."/>
        </authorList>
    </citation>
    <scope>NUCLEOTIDE SEQUENCE [LARGE SCALE GENOMIC DNA]</scope>
    <source>
        <tissue evidence="2">Whole gametophyte</tissue>
    </source>
</reference>
<dbReference type="EMBL" id="LVLJ01000986">
    <property type="protein sequence ID" value="OAE31628.1"/>
    <property type="molecule type" value="Genomic_DNA"/>
</dbReference>
<accession>A0A176WEF3</accession>
<organism evidence="2 3">
    <name type="scientific">Marchantia polymorpha subsp. ruderalis</name>
    <dbReference type="NCBI Taxonomy" id="1480154"/>
    <lineage>
        <taxon>Eukaryota</taxon>
        <taxon>Viridiplantae</taxon>
        <taxon>Streptophyta</taxon>
        <taxon>Embryophyta</taxon>
        <taxon>Marchantiophyta</taxon>
        <taxon>Marchantiopsida</taxon>
        <taxon>Marchantiidae</taxon>
        <taxon>Marchantiales</taxon>
        <taxon>Marchantiaceae</taxon>
        <taxon>Marchantia</taxon>
    </lineage>
</organism>
<dbReference type="AlphaFoldDB" id="A0A176WEF3"/>
<feature type="compositionally biased region" description="Low complexity" evidence="1">
    <location>
        <begin position="102"/>
        <end position="111"/>
    </location>
</feature>
<feature type="compositionally biased region" description="Basic and acidic residues" evidence="1">
    <location>
        <begin position="45"/>
        <end position="61"/>
    </location>
</feature>
<sequence>MTRPTAPANRIEQTTERRGRGTQRRSRRGSRGSRRRTRSTRRKRRGEERRGGGKRASERGSKRISCHSTSAAAAAALARSQIGKGPLYDTTREPRKTEGSKSSWGLYSNSGYSGGLVEHRRSACLT</sequence>
<keyword evidence="3" id="KW-1185">Reference proteome</keyword>
<gene>
    <name evidence="2" type="ORF">AXG93_3384s1020</name>
</gene>